<feature type="transmembrane region" description="Helical" evidence="5">
    <location>
        <begin position="200"/>
        <end position="216"/>
    </location>
</feature>
<gene>
    <name evidence="7" type="ordered locus">Sterm_3102</name>
</gene>
<dbReference type="GO" id="GO:0016020">
    <property type="term" value="C:membrane"/>
    <property type="evidence" value="ECO:0007669"/>
    <property type="project" value="UniProtKB-SubCell"/>
</dbReference>
<dbReference type="HOGENOM" id="CLU_703499_0_0_0"/>
<feature type="transmembrane region" description="Helical" evidence="5">
    <location>
        <begin position="335"/>
        <end position="355"/>
    </location>
</feature>
<dbReference type="AlphaFoldDB" id="D1APB0"/>
<feature type="transmembrane region" description="Helical" evidence="5">
    <location>
        <begin position="154"/>
        <end position="172"/>
    </location>
</feature>
<feature type="domain" description="O-antigen ligase-related" evidence="6">
    <location>
        <begin position="186"/>
        <end position="308"/>
    </location>
</feature>
<reference evidence="8" key="1">
    <citation type="submission" date="2009-09" db="EMBL/GenBank/DDBJ databases">
        <title>The complete chromosome of Sebaldella termitidis ATCC 33386.</title>
        <authorList>
            <consortium name="US DOE Joint Genome Institute (JGI-PGF)"/>
            <person name="Lucas S."/>
            <person name="Copeland A."/>
            <person name="Lapidus A."/>
            <person name="Glavina del Rio T."/>
            <person name="Dalin E."/>
            <person name="Tice H."/>
            <person name="Bruce D."/>
            <person name="Goodwin L."/>
            <person name="Pitluck S."/>
            <person name="Kyrpides N."/>
            <person name="Mavromatis K."/>
            <person name="Ivanova N."/>
            <person name="Mikhailova N."/>
            <person name="Sims D."/>
            <person name="Meincke L."/>
            <person name="Brettin T."/>
            <person name="Detter J.C."/>
            <person name="Han C."/>
            <person name="Larimer F."/>
            <person name="Land M."/>
            <person name="Hauser L."/>
            <person name="Markowitz V."/>
            <person name="Cheng J.F."/>
            <person name="Hugenholtz P."/>
            <person name="Woyke T."/>
            <person name="Wu D."/>
            <person name="Eisen J.A."/>
        </authorList>
    </citation>
    <scope>NUCLEOTIDE SEQUENCE [LARGE SCALE GENOMIC DNA]</scope>
    <source>
        <strain evidence="8">ATCC 33386 / NCTC 11300</strain>
    </source>
</reference>
<dbReference type="InterPro" id="IPR051533">
    <property type="entry name" value="WaaL-like"/>
</dbReference>
<evidence type="ECO:0000256" key="3">
    <source>
        <dbReference type="ARBA" id="ARBA00022989"/>
    </source>
</evidence>
<dbReference type="PANTHER" id="PTHR37422:SF13">
    <property type="entry name" value="LIPOPOLYSACCHARIDE BIOSYNTHESIS PROTEIN PA4999-RELATED"/>
    <property type="match status" value="1"/>
</dbReference>
<feature type="transmembrane region" description="Helical" evidence="5">
    <location>
        <begin position="91"/>
        <end position="109"/>
    </location>
</feature>
<comment type="subcellular location">
    <subcellularLocation>
        <location evidence="1">Membrane</location>
        <topology evidence="1">Multi-pass membrane protein</topology>
    </subcellularLocation>
</comment>
<evidence type="ECO:0000313" key="8">
    <source>
        <dbReference type="Proteomes" id="UP000000845"/>
    </source>
</evidence>
<keyword evidence="8" id="KW-1185">Reference proteome</keyword>
<keyword evidence="3 5" id="KW-1133">Transmembrane helix</keyword>
<feature type="transmembrane region" description="Helical" evidence="5">
    <location>
        <begin position="376"/>
        <end position="399"/>
    </location>
</feature>
<dbReference type="PANTHER" id="PTHR37422">
    <property type="entry name" value="TEICHURONIC ACID BIOSYNTHESIS PROTEIN TUAE"/>
    <property type="match status" value="1"/>
</dbReference>
<feature type="transmembrane region" description="Helical" evidence="5">
    <location>
        <begin position="7"/>
        <end position="25"/>
    </location>
</feature>
<evidence type="ECO:0000313" key="7">
    <source>
        <dbReference type="EMBL" id="ACZ09944.1"/>
    </source>
</evidence>
<feature type="transmembrane region" description="Helical" evidence="5">
    <location>
        <begin position="177"/>
        <end position="194"/>
    </location>
</feature>
<dbReference type="STRING" id="526218.Sterm_3102"/>
<evidence type="ECO:0000256" key="5">
    <source>
        <dbReference type="SAM" id="Phobius"/>
    </source>
</evidence>
<evidence type="ECO:0000256" key="4">
    <source>
        <dbReference type="ARBA" id="ARBA00023136"/>
    </source>
</evidence>
<accession>D1APB0</accession>
<dbReference type="Pfam" id="PF04932">
    <property type="entry name" value="Wzy_C"/>
    <property type="match status" value="1"/>
</dbReference>
<sequence length="425" mass="50110">MKKEKICNHLIILQNIVILLYPYLLSKRGNSSRVSATFFLVILFLIYVILTKNKIIFNKHIAIGGIGYMLFMTISMFILKSDFSYEKFKMYERTIVYLLFGFSMTQVEIDRRTYKYILIFFSLLSFFPIYRGLSEWHDNNFSSTIRLFGDNWPTKFPVELGIFLLISMVILLYKYKLWIKIIAGLSIILGYIVILGTQTRIMIILIPLIFLIAVVINKNRKIFVLSCSIIILGLIIFYGTLNSYFQRFDNRNSDGEFSSSIRVLIYERSLELTKRSNFLGIGYHNFQAYSLRVPPDFSEYVHFEPDNLTYKKEIPLNNDTLIIYAYTTDNSHNNILDILLTQGILSLLFYVYMFFNIFFELIKRYKNDDFKEYKQYFLLGLIVIIYVWINGLTEVTIYMEKVNQTMFFILGFALNKNINITGEKV</sequence>
<keyword evidence="2 5" id="KW-0812">Transmembrane</keyword>
<dbReference type="eggNOG" id="COG3307">
    <property type="taxonomic scope" value="Bacteria"/>
</dbReference>
<name>D1APB0_SEBTE</name>
<dbReference type="Proteomes" id="UP000000845">
    <property type="component" value="Chromosome"/>
</dbReference>
<feature type="transmembrane region" description="Helical" evidence="5">
    <location>
        <begin position="61"/>
        <end position="79"/>
    </location>
</feature>
<keyword evidence="4 5" id="KW-0472">Membrane</keyword>
<protein>
    <recommendedName>
        <fullName evidence="6">O-antigen ligase-related domain-containing protein</fullName>
    </recommendedName>
</protein>
<evidence type="ECO:0000256" key="2">
    <source>
        <dbReference type="ARBA" id="ARBA00022692"/>
    </source>
</evidence>
<reference evidence="7 8" key="2">
    <citation type="journal article" date="2010" name="Stand. Genomic Sci.">
        <title>Complete genome sequence of Sebaldella termitidis type strain (NCTC 11300).</title>
        <authorList>
            <person name="Harmon-Smith M."/>
            <person name="Celia L."/>
            <person name="Chertkov O."/>
            <person name="Lapidus A."/>
            <person name="Copeland A."/>
            <person name="Glavina Del Rio T."/>
            <person name="Nolan M."/>
            <person name="Lucas S."/>
            <person name="Tice H."/>
            <person name="Cheng J.F."/>
            <person name="Han C."/>
            <person name="Detter J.C."/>
            <person name="Bruce D."/>
            <person name="Goodwin L."/>
            <person name="Pitluck S."/>
            <person name="Pati A."/>
            <person name="Liolios K."/>
            <person name="Ivanova N."/>
            <person name="Mavromatis K."/>
            <person name="Mikhailova N."/>
            <person name="Chen A."/>
            <person name="Palaniappan K."/>
            <person name="Land M."/>
            <person name="Hauser L."/>
            <person name="Chang Y.J."/>
            <person name="Jeffries C.D."/>
            <person name="Brettin T."/>
            <person name="Goker M."/>
            <person name="Beck B."/>
            <person name="Bristow J."/>
            <person name="Eisen J.A."/>
            <person name="Markowitz V."/>
            <person name="Hugenholtz P."/>
            <person name="Kyrpides N.C."/>
            <person name="Klenk H.P."/>
            <person name="Chen F."/>
        </authorList>
    </citation>
    <scope>NUCLEOTIDE SEQUENCE [LARGE SCALE GENOMIC DNA]</scope>
    <source>
        <strain evidence="8">ATCC 33386 / NCTC 11300</strain>
    </source>
</reference>
<dbReference type="RefSeq" id="WP_012862526.1">
    <property type="nucleotide sequence ID" value="NC_013517.1"/>
</dbReference>
<feature type="transmembrane region" description="Helical" evidence="5">
    <location>
        <begin position="31"/>
        <end position="49"/>
    </location>
</feature>
<dbReference type="InterPro" id="IPR007016">
    <property type="entry name" value="O-antigen_ligase-rel_domated"/>
</dbReference>
<feature type="transmembrane region" description="Helical" evidence="5">
    <location>
        <begin position="116"/>
        <end position="134"/>
    </location>
</feature>
<feature type="transmembrane region" description="Helical" evidence="5">
    <location>
        <begin position="223"/>
        <end position="241"/>
    </location>
</feature>
<organism evidence="7 8">
    <name type="scientific">Sebaldella termitidis (strain ATCC 33386 / NCTC 11300)</name>
    <dbReference type="NCBI Taxonomy" id="526218"/>
    <lineage>
        <taxon>Bacteria</taxon>
        <taxon>Fusobacteriati</taxon>
        <taxon>Fusobacteriota</taxon>
        <taxon>Fusobacteriia</taxon>
        <taxon>Fusobacteriales</taxon>
        <taxon>Leptotrichiaceae</taxon>
        <taxon>Sebaldella</taxon>
    </lineage>
</organism>
<evidence type="ECO:0000256" key="1">
    <source>
        <dbReference type="ARBA" id="ARBA00004141"/>
    </source>
</evidence>
<dbReference type="EMBL" id="CP001739">
    <property type="protein sequence ID" value="ACZ09944.1"/>
    <property type="molecule type" value="Genomic_DNA"/>
</dbReference>
<proteinExistence type="predicted"/>
<evidence type="ECO:0000259" key="6">
    <source>
        <dbReference type="Pfam" id="PF04932"/>
    </source>
</evidence>
<dbReference type="KEGG" id="str:Sterm_3102"/>